<dbReference type="AlphaFoldDB" id="A0A7I7SK26"/>
<dbReference type="Proteomes" id="UP000466445">
    <property type="component" value="Chromosome"/>
</dbReference>
<organism evidence="1 2">
    <name type="scientific">Mycolicibacterium sarraceniae</name>
    <dbReference type="NCBI Taxonomy" id="1534348"/>
    <lineage>
        <taxon>Bacteria</taxon>
        <taxon>Bacillati</taxon>
        <taxon>Actinomycetota</taxon>
        <taxon>Actinomycetes</taxon>
        <taxon>Mycobacteriales</taxon>
        <taxon>Mycobacteriaceae</taxon>
        <taxon>Mycolicibacterium</taxon>
    </lineage>
</organism>
<reference evidence="1 2" key="1">
    <citation type="journal article" date="2019" name="Emerg. Microbes Infect.">
        <title>Comprehensive subspecies identification of 175 nontuberculous mycobacteria species based on 7547 genomic profiles.</title>
        <authorList>
            <person name="Matsumoto Y."/>
            <person name="Kinjo T."/>
            <person name="Motooka D."/>
            <person name="Nabeya D."/>
            <person name="Jung N."/>
            <person name="Uechi K."/>
            <person name="Horii T."/>
            <person name="Iida T."/>
            <person name="Fujita J."/>
            <person name="Nakamura S."/>
        </authorList>
    </citation>
    <scope>NUCLEOTIDE SEQUENCE [LARGE SCALE GENOMIC DNA]</scope>
    <source>
        <strain evidence="1 2">JCM 30395</strain>
    </source>
</reference>
<name>A0A7I7SK26_9MYCO</name>
<sequence>MTTRLQIAGVLLAAGAGVRYGMPKVTAAQGKWLNVAVAAFDEGACDDVVVDIDTPTPSD</sequence>
<accession>A0A7I7SK26</accession>
<gene>
    <name evidence="1" type="ORF">MSAR_04500</name>
</gene>
<keyword evidence="2" id="KW-1185">Reference proteome</keyword>
<dbReference type="KEGG" id="msar:MSAR_04500"/>
<dbReference type="EMBL" id="AP022595">
    <property type="protein sequence ID" value="BBY57314.1"/>
    <property type="molecule type" value="Genomic_DNA"/>
</dbReference>
<dbReference type="RefSeq" id="WP_322789293.1">
    <property type="nucleotide sequence ID" value="NZ_AP022595.1"/>
</dbReference>
<proteinExistence type="predicted"/>
<evidence type="ECO:0000313" key="2">
    <source>
        <dbReference type="Proteomes" id="UP000466445"/>
    </source>
</evidence>
<evidence type="ECO:0008006" key="3">
    <source>
        <dbReference type="Google" id="ProtNLM"/>
    </source>
</evidence>
<protein>
    <recommendedName>
        <fullName evidence="3">MobA-like NTP transferase domain-containing protein</fullName>
    </recommendedName>
</protein>
<evidence type="ECO:0000313" key="1">
    <source>
        <dbReference type="EMBL" id="BBY57314.1"/>
    </source>
</evidence>